<dbReference type="InterPro" id="IPR033469">
    <property type="entry name" value="CYTH-like_dom_sf"/>
</dbReference>
<dbReference type="PIRSF" id="PIRSF016487">
    <property type="entry name" value="CYTH_UCP016487"/>
    <property type="match status" value="1"/>
</dbReference>
<dbReference type="SUPFAM" id="SSF55154">
    <property type="entry name" value="CYTH-like phosphatases"/>
    <property type="match status" value="1"/>
</dbReference>
<dbReference type="InterPro" id="IPR012042">
    <property type="entry name" value="NeuTTM/CthTTM-like"/>
</dbReference>
<dbReference type="InterPro" id="IPR023577">
    <property type="entry name" value="CYTH_domain"/>
</dbReference>
<gene>
    <name evidence="2" type="ORF">ABXZ36_01895</name>
</gene>
<name>A0ABV2SQG0_9FLAO</name>
<reference evidence="2 3" key="1">
    <citation type="submission" date="2024-07" db="EMBL/GenBank/DDBJ databases">
        <title>The genome sequence of type strain Sediminicola arcticus GDMCC 1.2805.</title>
        <authorList>
            <person name="Liu Y."/>
        </authorList>
    </citation>
    <scope>NUCLEOTIDE SEQUENCE [LARGE SCALE GENOMIC DNA]</scope>
    <source>
        <strain evidence="2 3">GDMCC 1.2805</strain>
    </source>
</reference>
<accession>A0ABV2SQG0</accession>
<dbReference type="CDD" id="cd07891">
    <property type="entry name" value="CYTH-like_CthTTM-like_1"/>
    <property type="match status" value="1"/>
</dbReference>
<feature type="domain" description="CYTH" evidence="1">
    <location>
        <begin position="1"/>
        <end position="149"/>
    </location>
</feature>
<dbReference type="EMBL" id="JBEXAE010000001">
    <property type="protein sequence ID" value="MET6989396.1"/>
    <property type="molecule type" value="Genomic_DNA"/>
</dbReference>
<organism evidence="2 3">
    <name type="scientific">Sediminicola arcticus</name>
    <dbReference type="NCBI Taxonomy" id="1574308"/>
    <lineage>
        <taxon>Bacteria</taxon>
        <taxon>Pseudomonadati</taxon>
        <taxon>Bacteroidota</taxon>
        <taxon>Flavobacteriia</taxon>
        <taxon>Flavobacteriales</taxon>
        <taxon>Flavobacteriaceae</taxon>
        <taxon>Sediminicola</taxon>
    </lineage>
</organism>
<dbReference type="Proteomes" id="UP001549799">
    <property type="component" value="Unassembled WGS sequence"/>
</dbReference>
<protein>
    <submittedName>
        <fullName evidence="2">CYTH domain-containing protein</fullName>
    </submittedName>
</protein>
<dbReference type="PROSITE" id="PS51707">
    <property type="entry name" value="CYTH"/>
    <property type="match status" value="1"/>
</dbReference>
<dbReference type="PANTHER" id="PTHR40114">
    <property type="entry name" value="SLR0698 PROTEIN"/>
    <property type="match status" value="1"/>
</dbReference>
<dbReference type="Gene3D" id="2.40.320.10">
    <property type="entry name" value="Hypothetical Protein Pfu-838710-001"/>
    <property type="match status" value="1"/>
</dbReference>
<evidence type="ECO:0000259" key="1">
    <source>
        <dbReference type="PROSITE" id="PS51707"/>
    </source>
</evidence>
<evidence type="ECO:0000313" key="3">
    <source>
        <dbReference type="Proteomes" id="UP001549799"/>
    </source>
</evidence>
<dbReference type="PANTHER" id="PTHR40114:SF1">
    <property type="entry name" value="SLR0698 PROTEIN"/>
    <property type="match status" value="1"/>
</dbReference>
<dbReference type="SMART" id="SM01118">
    <property type="entry name" value="CYTH"/>
    <property type="match status" value="1"/>
</dbReference>
<comment type="caution">
    <text evidence="2">The sequence shown here is derived from an EMBL/GenBank/DDBJ whole genome shotgun (WGS) entry which is preliminary data.</text>
</comment>
<proteinExistence type="predicted"/>
<evidence type="ECO:0000313" key="2">
    <source>
        <dbReference type="EMBL" id="MET6989396.1"/>
    </source>
</evidence>
<sequence>MIEIERKYLVVSVDYKKESQKNNRIVQGFLNTDPFRTVRIRIKGDQGFLTIKGNGNEKGTTRFEWERQIPVNEAEALFKLAEPGSIDKMRYEIRVGEHLWEVDEFFGENEGLIVAEIELKHEDESFERPSWLGVEVTGQSKYYNAQLSKNPYKKWQH</sequence>
<dbReference type="Pfam" id="PF01928">
    <property type="entry name" value="CYTH"/>
    <property type="match status" value="1"/>
</dbReference>
<dbReference type="RefSeq" id="WP_354613766.1">
    <property type="nucleotide sequence ID" value="NZ_JBEXAE010000001.1"/>
</dbReference>
<keyword evidence="3" id="KW-1185">Reference proteome</keyword>